<evidence type="ECO:0000256" key="1">
    <source>
        <dbReference type="ARBA" id="ARBA00039658"/>
    </source>
</evidence>
<organism evidence="3 4">
    <name type="scientific">Pleurodeles waltl</name>
    <name type="common">Iberian ribbed newt</name>
    <dbReference type="NCBI Taxonomy" id="8319"/>
    <lineage>
        <taxon>Eukaryota</taxon>
        <taxon>Metazoa</taxon>
        <taxon>Chordata</taxon>
        <taxon>Craniata</taxon>
        <taxon>Vertebrata</taxon>
        <taxon>Euteleostomi</taxon>
        <taxon>Amphibia</taxon>
        <taxon>Batrachia</taxon>
        <taxon>Caudata</taxon>
        <taxon>Salamandroidea</taxon>
        <taxon>Salamandridae</taxon>
        <taxon>Pleurodelinae</taxon>
        <taxon>Pleurodeles</taxon>
    </lineage>
</organism>
<dbReference type="InterPro" id="IPR041588">
    <property type="entry name" value="Integrase_H2C2"/>
</dbReference>
<dbReference type="FunFam" id="1.10.340.70:FF:000001">
    <property type="entry name" value="Retrovirus-related Pol polyprotein from transposon gypsy-like Protein"/>
    <property type="match status" value="1"/>
</dbReference>
<evidence type="ECO:0000259" key="2">
    <source>
        <dbReference type="Pfam" id="PF17921"/>
    </source>
</evidence>
<protein>
    <recommendedName>
        <fullName evidence="1">Gypsy retrotransposon integrase-like protein 1</fullName>
    </recommendedName>
</protein>
<comment type="caution">
    <text evidence="3">The sequence shown here is derived from an EMBL/GenBank/DDBJ whole genome shotgun (WGS) entry which is preliminary data.</text>
</comment>
<name>A0AAV7M9M0_PLEWA</name>
<gene>
    <name evidence="3" type="ORF">NDU88_004875</name>
</gene>
<feature type="non-terminal residue" evidence="3">
    <location>
        <position position="52"/>
    </location>
</feature>
<dbReference type="EMBL" id="JANPWB010000014">
    <property type="protein sequence ID" value="KAJ1099779.1"/>
    <property type="molecule type" value="Genomic_DNA"/>
</dbReference>
<dbReference type="Gene3D" id="1.10.340.70">
    <property type="match status" value="1"/>
</dbReference>
<evidence type="ECO:0000313" key="4">
    <source>
        <dbReference type="Proteomes" id="UP001066276"/>
    </source>
</evidence>
<proteinExistence type="predicted"/>
<feature type="non-terminal residue" evidence="3">
    <location>
        <position position="1"/>
    </location>
</feature>
<reference evidence="3" key="1">
    <citation type="journal article" date="2022" name="bioRxiv">
        <title>Sequencing and chromosome-scale assembly of the giantPleurodeles waltlgenome.</title>
        <authorList>
            <person name="Brown T."/>
            <person name="Elewa A."/>
            <person name="Iarovenko S."/>
            <person name="Subramanian E."/>
            <person name="Araus A.J."/>
            <person name="Petzold A."/>
            <person name="Susuki M."/>
            <person name="Suzuki K.-i.T."/>
            <person name="Hayashi T."/>
            <person name="Toyoda A."/>
            <person name="Oliveira C."/>
            <person name="Osipova E."/>
            <person name="Leigh N.D."/>
            <person name="Simon A."/>
            <person name="Yun M.H."/>
        </authorList>
    </citation>
    <scope>NUCLEOTIDE SEQUENCE</scope>
    <source>
        <strain evidence="3">20211129_DDA</strain>
        <tissue evidence="3">Liver</tissue>
    </source>
</reference>
<dbReference type="Proteomes" id="UP001066276">
    <property type="component" value="Chromosome 10"/>
</dbReference>
<dbReference type="AlphaFoldDB" id="A0AAV7M9M0"/>
<evidence type="ECO:0000313" key="3">
    <source>
        <dbReference type="EMBL" id="KAJ1099779.1"/>
    </source>
</evidence>
<accession>A0AAV7M9M0</accession>
<keyword evidence="4" id="KW-1185">Reference proteome</keyword>
<feature type="domain" description="Integrase zinc-binding" evidence="2">
    <location>
        <begin position="4"/>
        <end position="51"/>
    </location>
</feature>
<dbReference type="Pfam" id="PF17921">
    <property type="entry name" value="Integrase_H2C2"/>
    <property type="match status" value="1"/>
</dbReference>
<sequence length="52" mass="6210">RVVVPQEFREFILTLAHDIPLAGHLGQTKTWERLVNHFYWPNMSQKVKEFCV</sequence>